<reference evidence="2 3" key="1">
    <citation type="journal article" date="2011" name="J. Bacteriol.">
        <title>Genome sequence of the mercury-methylating strain Desulfovibrio desulfuricans ND132.</title>
        <authorList>
            <person name="Brown S.D."/>
            <person name="Gilmour C.C."/>
            <person name="Kucken A.M."/>
            <person name="Wall J.D."/>
            <person name="Elias D.A."/>
            <person name="Brandt C.C."/>
            <person name="Podar M."/>
            <person name="Chertkov O."/>
            <person name="Held B."/>
            <person name="Bruce D.C."/>
            <person name="Detter J.C."/>
            <person name="Tapia R."/>
            <person name="Han C.S."/>
            <person name="Goodwin L.A."/>
            <person name="Cheng J.F."/>
            <person name="Pitluck S."/>
            <person name="Woyke T."/>
            <person name="Mikhailova N."/>
            <person name="Ivanova N.N."/>
            <person name="Han J."/>
            <person name="Lucas S."/>
            <person name="Lapidus A.L."/>
            <person name="Land M.L."/>
            <person name="Hauser L.J."/>
            <person name="Palumbo A.V."/>
        </authorList>
    </citation>
    <scope>NUCLEOTIDE SEQUENCE [LARGE SCALE GENOMIC DNA]</scope>
    <source>
        <strain evidence="2 3">ND132</strain>
    </source>
</reference>
<evidence type="ECO:0000313" key="3">
    <source>
        <dbReference type="Proteomes" id="UP000007845"/>
    </source>
</evidence>
<dbReference type="HOGENOM" id="CLU_090664_1_1_7"/>
<dbReference type="InterPro" id="IPR037171">
    <property type="entry name" value="NagB/RpiA_transferase-like"/>
</dbReference>
<evidence type="ECO:0000259" key="1">
    <source>
        <dbReference type="Pfam" id="PF02589"/>
    </source>
</evidence>
<proteinExistence type="predicted"/>
<protein>
    <recommendedName>
        <fullName evidence="1">LUD domain-containing protein</fullName>
    </recommendedName>
</protein>
<name>F0JIK0_9BACT</name>
<dbReference type="PANTHER" id="PTHR43682">
    <property type="entry name" value="LACTATE UTILIZATION PROTEIN C"/>
    <property type="match status" value="1"/>
</dbReference>
<sequence>MNNEQQFLDRIRKALGRDQAPDAATLFSSRPEGELDALLTRADRDREGRLALLEQLERNAVPLNLHVHEAEDLAEAGLRIAALAREAETEWGGDKHVLMHDDPLLRDLNLPELLADDAIRVDVARFEPGEDELAGKARLRAVAESAYIGVTGADWCAADCAAIALLTGPGHGRAVSLVPSIHVAVLPLERLVADLPEGYALLEGRGELPGSFTFISGPSKTADIEAQLVHGAHGPREMHLFVVTG</sequence>
<dbReference type="SUPFAM" id="SSF100950">
    <property type="entry name" value="NagB/RpiA/CoA transferase-like"/>
    <property type="match status" value="1"/>
</dbReference>
<gene>
    <name evidence="2" type="ORF">DND132_2230</name>
</gene>
<dbReference type="PANTHER" id="PTHR43682:SF1">
    <property type="entry name" value="LACTATE UTILIZATION PROTEIN C"/>
    <property type="match status" value="1"/>
</dbReference>
<dbReference type="Gene3D" id="3.40.50.10420">
    <property type="entry name" value="NagB/RpiA/CoA transferase-like"/>
    <property type="match status" value="1"/>
</dbReference>
<dbReference type="InterPro" id="IPR003741">
    <property type="entry name" value="LUD_dom"/>
</dbReference>
<feature type="domain" description="LUD" evidence="1">
    <location>
        <begin position="53"/>
        <end position="243"/>
    </location>
</feature>
<keyword evidence="3" id="KW-1185">Reference proteome</keyword>
<dbReference type="Pfam" id="PF02589">
    <property type="entry name" value="LUD_dom"/>
    <property type="match status" value="1"/>
</dbReference>
<dbReference type="STRING" id="641491.DND132_2230"/>
<evidence type="ECO:0000313" key="2">
    <source>
        <dbReference type="EMBL" id="EGB15434.1"/>
    </source>
</evidence>
<accession>F0JIK0</accession>
<organism evidence="2 3">
    <name type="scientific">Pseudodesulfovibrio mercurii</name>
    <dbReference type="NCBI Taxonomy" id="641491"/>
    <lineage>
        <taxon>Bacteria</taxon>
        <taxon>Pseudomonadati</taxon>
        <taxon>Thermodesulfobacteriota</taxon>
        <taxon>Desulfovibrionia</taxon>
        <taxon>Desulfovibrionales</taxon>
        <taxon>Desulfovibrionaceae</taxon>
    </lineage>
</organism>
<dbReference type="eggNOG" id="COG1556">
    <property type="taxonomic scope" value="Bacteria"/>
</dbReference>
<dbReference type="Proteomes" id="UP000007845">
    <property type="component" value="Chromosome"/>
</dbReference>
<dbReference type="RefSeq" id="WP_014322860.1">
    <property type="nucleotide sequence ID" value="NC_016803.1"/>
</dbReference>
<dbReference type="AlphaFoldDB" id="F0JIK0"/>
<dbReference type="OrthoDB" id="9794187at2"/>
<dbReference type="InterPro" id="IPR024185">
    <property type="entry name" value="FTHF_cligase-like_sf"/>
</dbReference>
<dbReference type="SMR" id="F0JIK0"/>
<dbReference type="KEGG" id="ddn:DND132_2230"/>
<dbReference type="EMBL" id="CP003220">
    <property type="protein sequence ID" value="EGB15434.1"/>
    <property type="molecule type" value="Genomic_DNA"/>
</dbReference>